<dbReference type="AlphaFoldDB" id="A0A1W4XPL7"/>
<dbReference type="PANTHER" id="PTHR12264:SF21">
    <property type="entry name" value="TRANSCRIPTION INITIATION FACTOR TFIID SUBUNIT 12"/>
    <property type="match status" value="1"/>
</dbReference>
<protein>
    <recommendedName>
        <fullName evidence="3">Transcription initiation factor TFIID subunit 12</fullName>
    </recommendedName>
</protein>
<keyword evidence="6" id="KW-0539">Nucleus</keyword>
<keyword evidence="4" id="KW-0805">Transcription regulation</keyword>
<dbReference type="GO" id="GO:0017025">
    <property type="term" value="F:TBP-class protein binding"/>
    <property type="evidence" value="ECO:0007669"/>
    <property type="project" value="TreeGrafter"/>
</dbReference>
<keyword evidence="8" id="KW-1185">Reference proteome</keyword>
<evidence type="ECO:0000256" key="5">
    <source>
        <dbReference type="ARBA" id="ARBA00023163"/>
    </source>
</evidence>
<dbReference type="InParanoid" id="A0A1W4XPL7"/>
<dbReference type="Pfam" id="PF03847">
    <property type="entry name" value="TFIID_20kDa"/>
    <property type="match status" value="1"/>
</dbReference>
<name>A0A1W4XPL7_AGRPL</name>
<dbReference type="GO" id="GO:0005669">
    <property type="term" value="C:transcription factor TFIID complex"/>
    <property type="evidence" value="ECO:0007669"/>
    <property type="project" value="InterPro"/>
</dbReference>
<gene>
    <name evidence="9" type="primary">LOC108743377</name>
</gene>
<organism evidence="8 9">
    <name type="scientific">Agrilus planipennis</name>
    <name type="common">Emerald ash borer</name>
    <name type="synonym">Agrilus marcopoli</name>
    <dbReference type="NCBI Taxonomy" id="224129"/>
    <lineage>
        <taxon>Eukaryota</taxon>
        <taxon>Metazoa</taxon>
        <taxon>Ecdysozoa</taxon>
        <taxon>Arthropoda</taxon>
        <taxon>Hexapoda</taxon>
        <taxon>Insecta</taxon>
        <taxon>Pterygota</taxon>
        <taxon>Neoptera</taxon>
        <taxon>Endopterygota</taxon>
        <taxon>Coleoptera</taxon>
        <taxon>Polyphaga</taxon>
        <taxon>Elateriformia</taxon>
        <taxon>Buprestoidea</taxon>
        <taxon>Buprestidae</taxon>
        <taxon>Agrilinae</taxon>
        <taxon>Agrilus</taxon>
    </lineage>
</organism>
<comment type="similarity">
    <text evidence="2">Belongs to the TAF12 family.</text>
</comment>
<dbReference type="Proteomes" id="UP000192223">
    <property type="component" value="Unplaced"/>
</dbReference>
<evidence type="ECO:0000313" key="8">
    <source>
        <dbReference type="Proteomes" id="UP000192223"/>
    </source>
</evidence>
<reference evidence="9" key="1">
    <citation type="submission" date="2025-08" db="UniProtKB">
        <authorList>
            <consortium name="RefSeq"/>
        </authorList>
    </citation>
    <scope>IDENTIFICATION</scope>
    <source>
        <tissue evidence="9">Entire body</tissue>
    </source>
</reference>
<dbReference type="CDD" id="cd07981">
    <property type="entry name" value="HFD_TAF12"/>
    <property type="match status" value="1"/>
</dbReference>
<dbReference type="RefSeq" id="XP_018334433.1">
    <property type="nucleotide sequence ID" value="XM_018478931.2"/>
</dbReference>
<evidence type="ECO:0000256" key="3">
    <source>
        <dbReference type="ARBA" id="ARBA00017484"/>
    </source>
</evidence>
<dbReference type="OrthoDB" id="2193432at2759"/>
<dbReference type="GO" id="GO:0046982">
    <property type="term" value="F:protein heterodimerization activity"/>
    <property type="evidence" value="ECO:0007669"/>
    <property type="project" value="InterPro"/>
</dbReference>
<dbReference type="SUPFAM" id="SSF47113">
    <property type="entry name" value="Histone-fold"/>
    <property type="match status" value="1"/>
</dbReference>
<proteinExistence type="inferred from homology"/>
<dbReference type="GO" id="GO:0003677">
    <property type="term" value="F:DNA binding"/>
    <property type="evidence" value="ECO:0007669"/>
    <property type="project" value="TreeGrafter"/>
</dbReference>
<evidence type="ECO:0000313" key="9">
    <source>
        <dbReference type="RefSeq" id="XP_018334433.1"/>
    </source>
</evidence>
<dbReference type="Gene3D" id="1.10.20.10">
    <property type="entry name" value="Histone, subunit A"/>
    <property type="match status" value="1"/>
</dbReference>
<evidence type="ECO:0000256" key="1">
    <source>
        <dbReference type="ARBA" id="ARBA00004123"/>
    </source>
</evidence>
<dbReference type="KEGG" id="apln:108743377"/>
<dbReference type="InterPro" id="IPR003228">
    <property type="entry name" value="TFIID_TAF12_dom"/>
</dbReference>
<dbReference type="FunCoup" id="A0A1W4XPL7">
    <property type="interactions" value="1384"/>
</dbReference>
<sequence length="206" mass="22661">MSIQNINNTIMQPQNIVINQVPLSHAIMANVNANNGIPIATAIAHAPATVDQTVEIKTGIVVESIPIAGANIVGVQTVPVQGVSPIKTVQSNTNSQEMVQILNKTRLNDLVRDTDPNLNLEDEVEELLLSYVDGFVDGVLNGASLIAKHRHVNAIEVKDIQQFLNRNYNMWVPGFGTDELRPYKRSPTADSHKQRLALIRKALKKY</sequence>
<dbReference type="CTD" id="6883"/>
<dbReference type="PANTHER" id="PTHR12264">
    <property type="entry name" value="TRANSCRIPTION INITIATION FACTOR TFIID SUBUNIT 12"/>
    <property type="match status" value="1"/>
</dbReference>
<evidence type="ECO:0000256" key="4">
    <source>
        <dbReference type="ARBA" id="ARBA00023015"/>
    </source>
</evidence>
<keyword evidence="5" id="KW-0804">Transcription</keyword>
<evidence type="ECO:0000256" key="6">
    <source>
        <dbReference type="ARBA" id="ARBA00023242"/>
    </source>
</evidence>
<dbReference type="GeneID" id="108743377"/>
<dbReference type="InterPro" id="IPR009072">
    <property type="entry name" value="Histone-fold"/>
</dbReference>
<comment type="subcellular location">
    <subcellularLocation>
        <location evidence="1">Nucleus</location>
    </subcellularLocation>
</comment>
<dbReference type="InterPro" id="IPR037794">
    <property type="entry name" value="TAF12"/>
</dbReference>
<dbReference type="GO" id="GO:0000124">
    <property type="term" value="C:SAGA complex"/>
    <property type="evidence" value="ECO:0007669"/>
    <property type="project" value="InterPro"/>
</dbReference>
<evidence type="ECO:0000256" key="2">
    <source>
        <dbReference type="ARBA" id="ARBA00007530"/>
    </source>
</evidence>
<accession>A0A1W4XPL7</accession>
<dbReference type="GO" id="GO:0051123">
    <property type="term" value="P:RNA polymerase II preinitiation complex assembly"/>
    <property type="evidence" value="ECO:0007669"/>
    <property type="project" value="TreeGrafter"/>
</dbReference>
<evidence type="ECO:0000259" key="7">
    <source>
        <dbReference type="Pfam" id="PF03847"/>
    </source>
</evidence>
<dbReference type="STRING" id="224129.A0A1W4XPL7"/>
<feature type="domain" description="Transcription initiation factor TFIID subunit 12" evidence="7">
    <location>
        <begin position="104"/>
        <end position="170"/>
    </location>
</feature>